<comment type="caution">
    <text evidence="2">The sequence shown here is derived from an EMBL/GenBank/DDBJ whole genome shotgun (WGS) entry which is preliminary data.</text>
</comment>
<evidence type="ECO:0000256" key="1">
    <source>
        <dbReference type="SAM" id="MobiDB-lite"/>
    </source>
</evidence>
<name>A0A852WC19_PSEA5</name>
<sequence>MGMQYDPEPPFDAGIPDTAPPEVLARAREAQGDLTARRVAERLGVRPVRHRGLNRARSWETAGRPAAARTTVPVAVHRTEEVGSVTAADSRVLPSGDTAGR</sequence>
<evidence type="ECO:0000313" key="2">
    <source>
        <dbReference type="EMBL" id="NYG04821.1"/>
    </source>
</evidence>
<accession>A0A852WC19</accession>
<dbReference type="Proteomes" id="UP000549695">
    <property type="component" value="Unassembled WGS sequence"/>
</dbReference>
<gene>
    <name evidence="2" type="ORF">HDA37_005106</name>
</gene>
<reference evidence="2 3" key="1">
    <citation type="submission" date="2020-07" db="EMBL/GenBank/DDBJ databases">
        <title>Sequencing the genomes of 1000 actinobacteria strains.</title>
        <authorList>
            <person name="Klenk H.-P."/>
        </authorList>
    </citation>
    <scope>NUCLEOTIDE SEQUENCE [LARGE SCALE GENOMIC DNA]</scope>
    <source>
        <strain evidence="2 3">DSM 44749</strain>
    </source>
</reference>
<dbReference type="EMBL" id="JACCCZ010000001">
    <property type="protein sequence ID" value="NYG04821.1"/>
    <property type="molecule type" value="Genomic_DNA"/>
</dbReference>
<feature type="region of interest" description="Disordered" evidence="1">
    <location>
        <begin position="81"/>
        <end position="101"/>
    </location>
</feature>
<protein>
    <submittedName>
        <fullName evidence="2">Uncharacterized protein</fullName>
    </submittedName>
</protein>
<proteinExistence type="predicted"/>
<evidence type="ECO:0000313" key="3">
    <source>
        <dbReference type="Proteomes" id="UP000549695"/>
    </source>
</evidence>
<dbReference type="AlphaFoldDB" id="A0A852WC19"/>
<keyword evidence="3" id="KW-1185">Reference proteome</keyword>
<organism evidence="2 3">
    <name type="scientific">Pseudonocardia alni</name>
    <name type="common">Amycolata alni</name>
    <dbReference type="NCBI Taxonomy" id="33907"/>
    <lineage>
        <taxon>Bacteria</taxon>
        <taxon>Bacillati</taxon>
        <taxon>Actinomycetota</taxon>
        <taxon>Actinomycetes</taxon>
        <taxon>Pseudonocardiales</taxon>
        <taxon>Pseudonocardiaceae</taxon>
        <taxon>Pseudonocardia</taxon>
    </lineage>
</organism>